<dbReference type="Gramene" id="PGSC0003DMT400001682">
    <property type="protein sequence ID" value="PGSC0003DMT400001682"/>
    <property type="gene ID" value="PGSC0003DMG402000629"/>
</dbReference>
<sequence>MFSIYRKGFIVNIKATEGVSTVAEASLVGTDVVAKEREVLVGTDMVAEAALVGTDMVAEVGTARGGLVEHSHTFH</sequence>
<dbReference type="Proteomes" id="UP000011115">
    <property type="component" value="Unassembled WGS sequence"/>
</dbReference>
<accession>M0ZIX2</accession>
<evidence type="ECO:0000313" key="1">
    <source>
        <dbReference type="EnsemblPlants" id="PGSC0003DMT400001682"/>
    </source>
</evidence>
<reference evidence="2" key="1">
    <citation type="journal article" date="2011" name="Nature">
        <title>Genome sequence and analysis of the tuber crop potato.</title>
        <authorList>
            <consortium name="The Potato Genome Sequencing Consortium"/>
        </authorList>
    </citation>
    <scope>NUCLEOTIDE SEQUENCE [LARGE SCALE GENOMIC DNA]</scope>
    <source>
        <strain evidence="2">cv. DM1-3 516 R44</strain>
    </source>
</reference>
<dbReference type="PaxDb" id="4113-PGSC0003DMT400001682"/>
<dbReference type="HOGENOM" id="CLU_2675893_0_0_1"/>
<protein>
    <submittedName>
        <fullName evidence="1">Stigma-specific protein Stig1</fullName>
    </submittedName>
</protein>
<reference evidence="1" key="2">
    <citation type="submission" date="2015-06" db="UniProtKB">
        <authorList>
            <consortium name="EnsemblPlants"/>
        </authorList>
    </citation>
    <scope>IDENTIFICATION</scope>
    <source>
        <strain evidence="1">DM1-3 516 R44</strain>
    </source>
</reference>
<dbReference type="InParanoid" id="M0ZIX2"/>
<keyword evidence="2" id="KW-1185">Reference proteome</keyword>
<organism evidence="1 2">
    <name type="scientific">Solanum tuberosum</name>
    <name type="common">Potato</name>
    <dbReference type="NCBI Taxonomy" id="4113"/>
    <lineage>
        <taxon>Eukaryota</taxon>
        <taxon>Viridiplantae</taxon>
        <taxon>Streptophyta</taxon>
        <taxon>Embryophyta</taxon>
        <taxon>Tracheophyta</taxon>
        <taxon>Spermatophyta</taxon>
        <taxon>Magnoliopsida</taxon>
        <taxon>eudicotyledons</taxon>
        <taxon>Gunneridae</taxon>
        <taxon>Pentapetalae</taxon>
        <taxon>asterids</taxon>
        <taxon>lamiids</taxon>
        <taxon>Solanales</taxon>
        <taxon>Solanaceae</taxon>
        <taxon>Solanoideae</taxon>
        <taxon>Solaneae</taxon>
        <taxon>Solanum</taxon>
    </lineage>
</organism>
<dbReference type="EnsemblPlants" id="PGSC0003DMT400001682">
    <property type="protein sequence ID" value="PGSC0003DMT400001682"/>
    <property type="gene ID" value="PGSC0003DMG402000629"/>
</dbReference>
<name>M0ZIX2_SOLTU</name>
<proteinExistence type="predicted"/>
<evidence type="ECO:0000313" key="2">
    <source>
        <dbReference type="Proteomes" id="UP000011115"/>
    </source>
</evidence>
<dbReference type="AlphaFoldDB" id="M0ZIX2"/>